<sequence length="160" mass="18078">MKNRIPYLIISVLLIIIGFLTFNMFNAISFSKLNTENLSYVQTSLSNNTGQLIWYTLGLGALPFLLLITKKIAKIESYLRTIIVSLIIFFGGFLFWQIKILTTNSAIKTVKKFSVQGVQNSFDVSKVNFSLYLTIGFLLGTIISIIVFKFLVKKSSNTQE</sequence>
<name>A0ABU2Y4D6_9FLAO</name>
<feature type="transmembrane region" description="Helical" evidence="1">
    <location>
        <begin position="51"/>
        <end position="69"/>
    </location>
</feature>
<evidence type="ECO:0000313" key="2">
    <source>
        <dbReference type="EMBL" id="MDT0553036.1"/>
    </source>
</evidence>
<dbReference type="RefSeq" id="WP_311593017.1">
    <property type="nucleotide sequence ID" value="NZ_JAVRHV010000003.1"/>
</dbReference>
<keyword evidence="1" id="KW-0812">Transmembrane</keyword>
<accession>A0ABU2Y4D6</accession>
<gene>
    <name evidence="2" type="ORF">RM519_07255</name>
</gene>
<dbReference type="EMBL" id="JAVRHV010000003">
    <property type="protein sequence ID" value="MDT0553036.1"/>
    <property type="molecule type" value="Genomic_DNA"/>
</dbReference>
<evidence type="ECO:0000313" key="3">
    <source>
        <dbReference type="Proteomes" id="UP001252186"/>
    </source>
</evidence>
<reference evidence="2 3" key="1">
    <citation type="submission" date="2023-09" db="EMBL/GenBank/DDBJ databases">
        <authorList>
            <person name="Rey-Velasco X."/>
        </authorList>
    </citation>
    <scope>NUCLEOTIDE SEQUENCE [LARGE SCALE GENOMIC DNA]</scope>
    <source>
        <strain evidence="2 3">P050</strain>
    </source>
</reference>
<keyword evidence="3" id="KW-1185">Reference proteome</keyword>
<comment type="caution">
    <text evidence="2">The sequence shown here is derived from an EMBL/GenBank/DDBJ whole genome shotgun (WGS) entry which is preliminary data.</text>
</comment>
<evidence type="ECO:0000256" key="1">
    <source>
        <dbReference type="SAM" id="Phobius"/>
    </source>
</evidence>
<dbReference type="Proteomes" id="UP001252186">
    <property type="component" value="Unassembled WGS sequence"/>
</dbReference>
<keyword evidence="1" id="KW-0472">Membrane</keyword>
<proteinExistence type="predicted"/>
<feature type="transmembrane region" description="Helical" evidence="1">
    <location>
        <begin position="81"/>
        <end position="98"/>
    </location>
</feature>
<feature type="transmembrane region" description="Helical" evidence="1">
    <location>
        <begin position="7"/>
        <end position="31"/>
    </location>
</feature>
<feature type="transmembrane region" description="Helical" evidence="1">
    <location>
        <begin position="129"/>
        <end position="152"/>
    </location>
</feature>
<organism evidence="2 3">
    <name type="scientific">Urechidicola vernalis</name>
    <dbReference type="NCBI Taxonomy" id="3075600"/>
    <lineage>
        <taxon>Bacteria</taxon>
        <taxon>Pseudomonadati</taxon>
        <taxon>Bacteroidota</taxon>
        <taxon>Flavobacteriia</taxon>
        <taxon>Flavobacteriales</taxon>
        <taxon>Flavobacteriaceae</taxon>
        <taxon>Urechidicola</taxon>
    </lineage>
</organism>
<keyword evidence="1" id="KW-1133">Transmembrane helix</keyword>
<protein>
    <submittedName>
        <fullName evidence="2">Uncharacterized protein</fullName>
    </submittedName>
</protein>